<protein>
    <recommendedName>
        <fullName evidence="2">Bacteriophage tail tape measure C-terminal domain-containing protein</fullName>
    </recommendedName>
</protein>
<evidence type="ECO:0000313" key="4">
    <source>
        <dbReference type="Proteomes" id="UP001516061"/>
    </source>
</evidence>
<keyword evidence="4" id="KW-1185">Reference proteome</keyword>
<evidence type="ECO:0000256" key="1">
    <source>
        <dbReference type="SAM" id="MobiDB-lite"/>
    </source>
</evidence>
<accession>A0ABX2FYB9</accession>
<sequence length="698" mass="72123">MVKRNASAADLATFDKMVADKKSASQRETTLDLQKLHKAENKASGGEFGGGRSADQAAQLEKAQADLSLAQLKRSSADRVAALDEELQQVEALHQRGLTGAEEYEAARLRIGQDKRAERLKLIDEEIAAEARRKPASPVEQVHREKRITELMTERDGVTTEIKSNATTAAAGVVQRQTERDRQAAADNVQVWQDAQQRIQQLRQQNSSAAMGLITDPATKARAEVETQIIEIRRAAEEMRGKLDLRLSLTTDPGQRKLIADQMAAVADESGRAIELANAGLAERLKPGWQQMLEGWRDTTRLMREANDQAMSGLLSKAEDTFVNFRKTGKVNIRGLVDDWVDAQMKMQFRKFMGGEQGTAITGLLRGLMPGGGAKSAGTELAAGVAGPVMPVDVGASRALEGLQSAGSGAAAALNEAGDAGGGLAKGLGGVIGQLGSFGGSLMSTLSSLMSAVGGGGAAGGGGLWKTIGSGIGMLLGGVGSAGNAGFGDYSAAGMKAAFGFAQGGSFAAGGQLANQIIDRDTNFRFLSGGRERLGLLGEAGPEAIMPLSGGGALAIDATGRRVGNLPVQRGPGGRLSVVVQGLASALAPDARQRPATAAGSVPATNGPGAMTRFAAGAVFGRQDTQAAAGSGLSTSAAGQLKAAAMAGAQAKAGDLAIDASTTLHVMDMTKVQAMVSQACAGVERRIYEHLKAVGAMR</sequence>
<dbReference type="Pfam" id="PF09718">
    <property type="entry name" value="Tape_meas_lam_C"/>
    <property type="match status" value="1"/>
</dbReference>
<name>A0ABX2FYB9_9BURK</name>
<dbReference type="InterPro" id="IPR006431">
    <property type="entry name" value="Phage_tape_meas_C"/>
</dbReference>
<evidence type="ECO:0000313" key="3">
    <source>
        <dbReference type="EMBL" id="NRT54809.1"/>
    </source>
</evidence>
<gene>
    <name evidence="3" type="ORF">HNQ01_000519</name>
</gene>
<proteinExistence type="predicted"/>
<feature type="domain" description="Bacteriophage tail tape measure C-terminal" evidence="2">
    <location>
        <begin position="288"/>
        <end position="353"/>
    </location>
</feature>
<comment type="caution">
    <text evidence="3">The sequence shown here is derived from an EMBL/GenBank/DDBJ whole genome shotgun (WGS) entry which is preliminary data.</text>
</comment>
<reference evidence="3 4" key="1">
    <citation type="submission" date="2020-05" db="EMBL/GenBank/DDBJ databases">
        <title>Genomic Encyclopedia of Type Strains, Phase IV (KMG-V): Genome sequencing to study the core and pangenomes of soil and plant-associated prokaryotes.</title>
        <authorList>
            <person name="Whitman W."/>
        </authorList>
    </citation>
    <scope>NUCLEOTIDE SEQUENCE [LARGE SCALE GENOMIC DNA]</scope>
    <source>
        <strain evidence="3 4">C29</strain>
    </source>
</reference>
<evidence type="ECO:0000259" key="2">
    <source>
        <dbReference type="Pfam" id="PF09718"/>
    </source>
</evidence>
<dbReference type="Proteomes" id="UP001516061">
    <property type="component" value="Unassembled WGS sequence"/>
</dbReference>
<feature type="region of interest" description="Disordered" evidence="1">
    <location>
        <begin position="1"/>
        <end position="57"/>
    </location>
</feature>
<dbReference type="EMBL" id="JABSNM010000002">
    <property type="protein sequence ID" value="NRT54809.1"/>
    <property type="molecule type" value="Genomic_DNA"/>
</dbReference>
<organism evidence="3 4">
    <name type="scientific">Sphaerotilus uruguayifluvii</name>
    <dbReference type="NCBI Taxonomy" id="2735897"/>
    <lineage>
        <taxon>Bacteria</taxon>
        <taxon>Pseudomonadati</taxon>
        <taxon>Pseudomonadota</taxon>
        <taxon>Betaproteobacteria</taxon>
        <taxon>Burkholderiales</taxon>
        <taxon>Sphaerotilaceae</taxon>
        <taxon>Sphaerotilus</taxon>
    </lineage>
</organism>
<dbReference type="RefSeq" id="WP_173803774.1">
    <property type="nucleotide sequence ID" value="NZ_JABSNM010000002.1"/>
</dbReference>